<evidence type="ECO:0000313" key="2">
    <source>
        <dbReference type="Proteomes" id="UP000789525"/>
    </source>
</evidence>
<name>A0ACA9QYQ9_9GLOM</name>
<gene>
    <name evidence="1" type="ORF">ACOLOM_LOCUS13713</name>
</gene>
<accession>A0ACA9QYQ9</accession>
<organism evidence="1 2">
    <name type="scientific">Acaulospora colombiana</name>
    <dbReference type="NCBI Taxonomy" id="27376"/>
    <lineage>
        <taxon>Eukaryota</taxon>
        <taxon>Fungi</taxon>
        <taxon>Fungi incertae sedis</taxon>
        <taxon>Mucoromycota</taxon>
        <taxon>Glomeromycotina</taxon>
        <taxon>Glomeromycetes</taxon>
        <taxon>Diversisporales</taxon>
        <taxon>Acaulosporaceae</taxon>
        <taxon>Acaulospora</taxon>
    </lineage>
</organism>
<evidence type="ECO:0000313" key="1">
    <source>
        <dbReference type="EMBL" id="CAG8769885.1"/>
    </source>
</evidence>
<dbReference type="EMBL" id="CAJVPT010064174">
    <property type="protein sequence ID" value="CAG8769885.1"/>
    <property type="molecule type" value="Genomic_DNA"/>
</dbReference>
<protein>
    <submittedName>
        <fullName evidence="1">11352_t:CDS:1</fullName>
    </submittedName>
</protein>
<comment type="caution">
    <text evidence="1">The sequence shown here is derived from an EMBL/GenBank/DDBJ whole genome shotgun (WGS) entry which is preliminary data.</text>
</comment>
<proteinExistence type="predicted"/>
<dbReference type="Proteomes" id="UP000789525">
    <property type="component" value="Unassembled WGS sequence"/>
</dbReference>
<feature type="non-terminal residue" evidence="1">
    <location>
        <position position="241"/>
    </location>
</feature>
<feature type="non-terminal residue" evidence="1">
    <location>
        <position position="1"/>
    </location>
</feature>
<sequence length="241" mass="25467">DFIPISGAPGIPPPPFGFPQAPGGFPTPPLGFPALNMPHPTAFENLPPGAIPPPPFGFPNFPPNLHQQQQQPPPLPRGFREAAGPAGHIDPLHIPGVSAAQPFQAYQQQQQRRTGPTLPSNPSLPKRPPPPTSTKLALDENSAAATISAAPELRDFRKEATSFVPRGIRQKAQPKENPRVNAAPGDTADAEMEEVDAPPNLMEALKKAGVAANPPAASKTSGEAGLSASKDRNQEQKDEYD</sequence>
<keyword evidence="2" id="KW-1185">Reference proteome</keyword>
<reference evidence="1" key="1">
    <citation type="submission" date="2021-06" db="EMBL/GenBank/DDBJ databases">
        <authorList>
            <person name="Kallberg Y."/>
            <person name="Tangrot J."/>
            <person name="Rosling A."/>
        </authorList>
    </citation>
    <scope>NUCLEOTIDE SEQUENCE</scope>
    <source>
        <strain evidence="1">CL356</strain>
    </source>
</reference>